<accession>A0ABQ8CIM8</accession>
<feature type="transmembrane region" description="Helical" evidence="6">
    <location>
        <begin position="73"/>
        <end position="91"/>
    </location>
</feature>
<comment type="caution">
    <text evidence="8">The sequence shown here is derived from an EMBL/GenBank/DDBJ whole genome shotgun (WGS) entry which is preliminary data.</text>
</comment>
<evidence type="ECO:0000256" key="5">
    <source>
        <dbReference type="ARBA" id="ARBA00023136"/>
    </source>
</evidence>
<keyword evidence="4 6" id="KW-1133">Transmembrane helix</keyword>
<feature type="transmembrane region" description="Helical" evidence="6">
    <location>
        <begin position="41"/>
        <end position="61"/>
    </location>
</feature>
<keyword evidence="5 6" id="KW-0472">Membrane</keyword>
<gene>
    <name evidence="8" type="ORF">HID58_024550</name>
</gene>
<dbReference type="InterPro" id="IPR050638">
    <property type="entry name" value="AA-Vitamin_Transporters"/>
</dbReference>
<comment type="similarity">
    <text evidence="2">Belongs to the drug/metabolite transporter (DMT) superfamily. Plant drug/metabolite exporter (P-DME) (TC 2.A.7.4) family.</text>
</comment>
<evidence type="ECO:0000256" key="6">
    <source>
        <dbReference type="SAM" id="Phobius"/>
    </source>
</evidence>
<dbReference type="Pfam" id="PF00892">
    <property type="entry name" value="EamA"/>
    <property type="match status" value="1"/>
</dbReference>
<evidence type="ECO:0000256" key="1">
    <source>
        <dbReference type="ARBA" id="ARBA00004141"/>
    </source>
</evidence>
<dbReference type="InterPro" id="IPR037185">
    <property type="entry name" value="EmrE-like"/>
</dbReference>
<evidence type="ECO:0000256" key="4">
    <source>
        <dbReference type="ARBA" id="ARBA00022989"/>
    </source>
</evidence>
<evidence type="ECO:0000313" key="9">
    <source>
        <dbReference type="Proteomes" id="UP000824890"/>
    </source>
</evidence>
<feature type="domain" description="EamA" evidence="7">
    <location>
        <begin position="4"/>
        <end position="112"/>
    </location>
</feature>
<dbReference type="PANTHER" id="PTHR32322:SF2">
    <property type="entry name" value="EAMA DOMAIN-CONTAINING PROTEIN"/>
    <property type="match status" value="1"/>
</dbReference>
<dbReference type="Proteomes" id="UP000824890">
    <property type="component" value="Unassembled WGS sequence"/>
</dbReference>
<keyword evidence="3 6" id="KW-0812">Transmembrane</keyword>
<feature type="transmembrane region" description="Helical" evidence="6">
    <location>
        <begin position="12"/>
        <end position="29"/>
    </location>
</feature>
<name>A0ABQ8CIM8_BRANA</name>
<reference evidence="8 9" key="1">
    <citation type="submission" date="2021-05" db="EMBL/GenBank/DDBJ databases">
        <title>Genome Assembly of Synthetic Allotetraploid Brassica napus Reveals Homoeologous Exchanges between Subgenomes.</title>
        <authorList>
            <person name="Davis J.T."/>
        </authorList>
    </citation>
    <scope>NUCLEOTIDE SEQUENCE [LARGE SCALE GENOMIC DNA]</scope>
    <source>
        <strain evidence="9">cv. Da-Ae</strain>
        <tissue evidence="8">Seedling</tissue>
    </source>
</reference>
<evidence type="ECO:0000313" key="8">
    <source>
        <dbReference type="EMBL" id="KAH0916890.1"/>
    </source>
</evidence>
<keyword evidence="9" id="KW-1185">Reference proteome</keyword>
<evidence type="ECO:0000256" key="2">
    <source>
        <dbReference type="ARBA" id="ARBA00007635"/>
    </source>
</evidence>
<sequence length="118" mass="12866">MSQLKFHLHHMVIGGLPLLTISGINHDLVNGSLQELSTNDIIALLYTSIFGSVVSYDVYFYSATKGSILMPSCYNHLIFLTPMFASIFGYLHLDETFSSLQLGGAAVTLVAIPSKRLG</sequence>
<dbReference type="PANTHER" id="PTHR32322">
    <property type="entry name" value="INNER MEMBRANE TRANSPORTER"/>
    <property type="match status" value="1"/>
</dbReference>
<comment type="subcellular location">
    <subcellularLocation>
        <location evidence="1">Membrane</location>
        <topology evidence="1">Multi-pass membrane protein</topology>
    </subcellularLocation>
</comment>
<dbReference type="InterPro" id="IPR000620">
    <property type="entry name" value="EamA_dom"/>
</dbReference>
<evidence type="ECO:0000256" key="3">
    <source>
        <dbReference type="ARBA" id="ARBA00022692"/>
    </source>
</evidence>
<dbReference type="EMBL" id="JAGKQM010000007">
    <property type="protein sequence ID" value="KAH0916890.1"/>
    <property type="molecule type" value="Genomic_DNA"/>
</dbReference>
<proteinExistence type="inferred from homology"/>
<protein>
    <recommendedName>
        <fullName evidence="7">EamA domain-containing protein</fullName>
    </recommendedName>
</protein>
<dbReference type="SUPFAM" id="SSF103481">
    <property type="entry name" value="Multidrug resistance efflux transporter EmrE"/>
    <property type="match status" value="1"/>
</dbReference>
<organism evidence="8 9">
    <name type="scientific">Brassica napus</name>
    <name type="common">Rape</name>
    <dbReference type="NCBI Taxonomy" id="3708"/>
    <lineage>
        <taxon>Eukaryota</taxon>
        <taxon>Viridiplantae</taxon>
        <taxon>Streptophyta</taxon>
        <taxon>Embryophyta</taxon>
        <taxon>Tracheophyta</taxon>
        <taxon>Spermatophyta</taxon>
        <taxon>Magnoliopsida</taxon>
        <taxon>eudicotyledons</taxon>
        <taxon>Gunneridae</taxon>
        <taxon>Pentapetalae</taxon>
        <taxon>rosids</taxon>
        <taxon>malvids</taxon>
        <taxon>Brassicales</taxon>
        <taxon>Brassicaceae</taxon>
        <taxon>Brassiceae</taxon>
        <taxon>Brassica</taxon>
    </lineage>
</organism>
<evidence type="ECO:0000259" key="7">
    <source>
        <dbReference type="Pfam" id="PF00892"/>
    </source>
</evidence>